<dbReference type="Proteomes" id="UP000285750">
    <property type="component" value="Unassembled WGS sequence"/>
</dbReference>
<proteinExistence type="predicted"/>
<evidence type="ECO:0000313" key="1">
    <source>
        <dbReference type="EMBL" id="RGS10606.1"/>
    </source>
</evidence>
<name>A0A412HAQ5_9BACT</name>
<dbReference type="EMBL" id="QRUY01000001">
    <property type="protein sequence ID" value="RGS10606.1"/>
    <property type="molecule type" value="Genomic_DNA"/>
</dbReference>
<protein>
    <submittedName>
        <fullName evidence="1">Uncharacterized protein</fullName>
    </submittedName>
</protein>
<dbReference type="AlphaFoldDB" id="A0A412HAQ5"/>
<dbReference type="RefSeq" id="WP_118430396.1">
    <property type="nucleotide sequence ID" value="NZ_JAQCWP010000017.1"/>
</dbReference>
<organism evidence="1 2">
    <name type="scientific">Phocaeicola plebeius</name>
    <dbReference type="NCBI Taxonomy" id="310297"/>
    <lineage>
        <taxon>Bacteria</taxon>
        <taxon>Pseudomonadati</taxon>
        <taxon>Bacteroidota</taxon>
        <taxon>Bacteroidia</taxon>
        <taxon>Bacteroidales</taxon>
        <taxon>Bacteroidaceae</taxon>
        <taxon>Phocaeicola</taxon>
    </lineage>
</organism>
<gene>
    <name evidence="1" type="ORF">DWY14_00235</name>
</gene>
<sequence>MIFAPHILQIKVTTPMETDEFGRPIPGTGGESWQDVCRCRCDDNSTKEFTSENGEVYRPNYHVVCEKKISLKAGDEVRCMDGENIRGAGKVYMVKNTNYFGYSEIWL</sequence>
<comment type="caution">
    <text evidence="1">The sequence shown here is derived from an EMBL/GenBank/DDBJ whole genome shotgun (WGS) entry which is preliminary data.</text>
</comment>
<reference evidence="1 2" key="1">
    <citation type="submission" date="2018-08" db="EMBL/GenBank/DDBJ databases">
        <title>A genome reference for cultivated species of the human gut microbiota.</title>
        <authorList>
            <person name="Zou Y."/>
            <person name="Xue W."/>
            <person name="Luo G."/>
        </authorList>
    </citation>
    <scope>NUCLEOTIDE SEQUENCE [LARGE SCALE GENOMIC DNA]</scope>
    <source>
        <strain evidence="1 2">AF24-16AC</strain>
    </source>
</reference>
<accession>A0A412HAQ5</accession>
<evidence type="ECO:0000313" key="2">
    <source>
        <dbReference type="Proteomes" id="UP000285750"/>
    </source>
</evidence>